<evidence type="ECO:0000313" key="12">
    <source>
        <dbReference type="EMBL" id="CAE8735475.1"/>
    </source>
</evidence>
<keyword evidence="10" id="KW-0472">Membrane</keyword>
<protein>
    <recommendedName>
        <fullName evidence="14">Glucanase</fullName>
    </recommendedName>
</protein>
<dbReference type="PRINTS" id="PR00733">
    <property type="entry name" value="GLHYDRLASE6"/>
</dbReference>
<organism evidence="11 13">
    <name type="scientific">Polarella glacialis</name>
    <name type="common">Dinoflagellate</name>
    <dbReference type="NCBI Taxonomy" id="89957"/>
    <lineage>
        <taxon>Eukaryota</taxon>
        <taxon>Sar</taxon>
        <taxon>Alveolata</taxon>
        <taxon>Dinophyceae</taxon>
        <taxon>Suessiales</taxon>
        <taxon>Suessiaceae</taxon>
        <taxon>Polarella</taxon>
    </lineage>
</organism>
<keyword evidence="3" id="KW-0136">Cellulose degradation</keyword>
<keyword evidence="6" id="KW-0326">Glycosidase</keyword>
<keyword evidence="5" id="KW-0119">Carbohydrate metabolism</keyword>
<dbReference type="PROSITE" id="PS00656">
    <property type="entry name" value="GLYCOSYL_HYDROL_F6_2"/>
    <property type="match status" value="2"/>
</dbReference>
<keyword evidence="2" id="KW-0378">Hydrolase</keyword>
<evidence type="ECO:0000313" key="11">
    <source>
        <dbReference type="EMBL" id="CAE8618092.1"/>
    </source>
</evidence>
<dbReference type="AlphaFoldDB" id="A0A813FUI3"/>
<evidence type="ECO:0000256" key="4">
    <source>
        <dbReference type="ARBA" id="ARBA00023157"/>
    </source>
</evidence>
<dbReference type="Gene3D" id="3.20.20.40">
    <property type="entry name" value="1, 4-beta cellobiohydrolase"/>
    <property type="match status" value="2"/>
</dbReference>
<name>A0A813FUI3_POLGL</name>
<evidence type="ECO:0000256" key="7">
    <source>
        <dbReference type="ARBA" id="ARBA00023326"/>
    </source>
</evidence>
<evidence type="ECO:0000313" key="13">
    <source>
        <dbReference type="Proteomes" id="UP000654075"/>
    </source>
</evidence>
<evidence type="ECO:0000256" key="1">
    <source>
        <dbReference type="ARBA" id="ARBA00022729"/>
    </source>
</evidence>
<keyword evidence="7" id="KW-0624">Polysaccharide degradation</keyword>
<reference evidence="11" key="1">
    <citation type="submission" date="2021-02" db="EMBL/GenBank/DDBJ databases">
        <authorList>
            <person name="Dougan E. K."/>
            <person name="Rhodes N."/>
            <person name="Thang M."/>
            <person name="Chan C."/>
        </authorList>
    </citation>
    <scope>NUCLEOTIDE SEQUENCE</scope>
</reference>
<dbReference type="SUPFAM" id="SSF51989">
    <property type="entry name" value="Glycosyl hydrolases family 6, cellulases"/>
    <property type="match status" value="2"/>
</dbReference>
<evidence type="ECO:0000256" key="3">
    <source>
        <dbReference type="ARBA" id="ARBA00023001"/>
    </source>
</evidence>
<dbReference type="InterPro" id="IPR001524">
    <property type="entry name" value="Glyco_hydro_6_CS"/>
</dbReference>
<feature type="active site" description="Proton donor" evidence="8">
    <location>
        <position position="681"/>
    </location>
</feature>
<sequence>MAMAATSDLVSDHGFRTDLCLEVFPSECDAENTGILAPIARRRRFANWQMASSALLLVAAVVAVIVATMTTSQSAMKDDVLDDPLAAPRALTGADGNPFRGQVFYVNPSYKASLSKSIGDAEGTVQKTLQDMMDVPSAYWLDSRGKIKGTETDSMEGIMADAAKKSPPELVTFIVYDLPNRDCHAKASNGELCCTYKADGRCDYADPGDGTCAAGLKQYMQEYIDQIAEVLKSYGGTVPVVLVIEPDSLPNLSTNAGDPRCGNAATKSAYKKGVSYAVQSLAAADPKAAIYLDAGHGGWLGWPNNMADYVQTIKSLDVADHLRGFASNVAGYQPLGSICPTYDYCLNGAHPEHACCADPCGLLSKWDPAQNELNYALHLRKAMSEGIPGFEPHMIIDTGRNGVADMRADCANWCNIRGAGVGLVPTTATAKEDLLDAYYWLKTPGESDGCTEMLPDGSKCPRFDADCGSPDSLGSKSGEPRAPEAGQWFDYQIKQLAQNARMQPEKAASSDHASTMMSKAVPVLVRKVEVNPFKGQVFYVNPSYKASLSKSIGDAEGTVQKTLQDMMDVPSAYWLDSRGKIKGTETDSMEGIMADAAKKSPPELVTFIVYDLPNRDCHAKASNGELCCTYKADGRCDYADPGDGTCAAGLKQYMQEYIDQIAEVLKSYGGTVPVVLVIEPDSLPNLSTNAGDPRCGNAATKSAYKKGVSYAVQSLAAADPKAAIYLDAGHGGWLGWPNNMADYVQTIKSLDVADHLRGFASNVAGYQPLGSICPTYDYCLNGAHPEHACCADPCGLLSKWDPAQNELNYALHLRKAMSEGIPGFEPHMIIDTGRNGVADMRADCANWCNIRGAGVGLVPTTATAKEDLLDAYYWLKTPGESDGCTEMLPDGSKCPRFDADCGSPDSLGSKSGEPRAPEAGQWFDYQIKQLAQNARMH</sequence>
<accession>A0A813FUI3</accession>
<evidence type="ECO:0000256" key="10">
    <source>
        <dbReference type="SAM" id="Phobius"/>
    </source>
</evidence>
<comment type="caution">
    <text evidence="11">The sequence shown here is derived from an EMBL/GenBank/DDBJ whole genome shotgun (WGS) entry which is preliminary data.</text>
</comment>
<dbReference type="Pfam" id="PF01341">
    <property type="entry name" value="Glyco_hydro_6"/>
    <property type="match status" value="2"/>
</dbReference>
<keyword evidence="4" id="KW-1015">Disulfide bond</keyword>
<dbReference type="Proteomes" id="UP000654075">
    <property type="component" value="Unassembled WGS sequence"/>
</dbReference>
<feature type="region of interest" description="Disordered" evidence="9">
    <location>
        <begin position="902"/>
        <end position="921"/>
    </location>
</feature>
<dbReference type="InterPro" id="IPR016288">
    <property type="entry name" value="Beta_cellobiohydrolase"/>
</dbReference>
<evidence type="ECO:0008006" key="14">
    <source>
        <dbReference type="Google" id="ProtNLM"/>
    </source>
</evidence>
<evidence type="ECO:0000256" key="5">
    <source>
        <dbReference type="ARBA" id="ARBA00023277"/>
    </source>
</evidence>
<dbReference type="OrthoDB" id="64893at2759"/>
<evidence type="ECO:0000256" key="9">
    <source>
        <dbReference type="SAM" id="MobiDB-lite"/>
    </source>
</evidence>
<evidence type="ECO:0000256" key="6">
    <source>
        <dbReference type="ARBA" id="ARBA00023295"/>
    </source>
</evidence>
<dbReference type="EMBL" id="CAJNNV010026398">
    <property type="protein sequence ID" value="CAE8618092.1"/>
    <property type="molecule type" value="Genomic_DNA"/>
</dbReference>
<keyword evidence="10" id="KW-1133">Transmembrane helix</keyword>
<dbReference type="GO" id="GO:0030245">
    <property type="term" value="P:cellulose catabolic process"/>
    <property type="evidence" value="ECO:0007669"/>
    <property type="project" value="UniProtKB-KW"/>
</dbReference>
<keyword evidence="10" id="KW-0812">Transmembrane</keyword>
<feature type="active site" description="Proton donor" evidence="8">
    <location>
        <position position="247"/>
    </location>
</feature>
<dbReference type="Proteomes" id="UP000626109">
    <property type="component" value="Unassembled WGS sequence"/>
</dbReference>
<dbReference type="EMBL" id="CAJNNW010036548">
    <property type="protein sequence ID" value="CAE8735475.1"/>
    <property type="molecule type" value="Genomic_DNA"/>
</dbReference>
<dbReference type="InterPro" id="IPR036434">
    <property type="entry name" value="Beta_cellobiohydrolase_sf"/>
</dbReference>
<feature type="transmembrane region" description="Helical" evidence="10">
    <location>
        <begin position="50"/>
        <end position="69"/>
    </location>
</feature>
<proteinExistence type="predicted"/>
<keyword evidence="13" id="KW-1185">Reference proteome</keyword>
<dbReference type="PANTHER" id="PTHR34876">
    <property type="match status" value="1"/>
</dbReference>
<evidence type="ECO:0000256" key="2">
    <source>
        <dbReference type="ARBA" id="ARBA00022801"/>
    </source>
</evidence>
<dbReference type="GO" id="GO:0004553">
    <property type="term" value="F:hydrolase activity, hydrolyzing O-glycosyl compounds"/>
    <property type="evidence" value="ECO:0007669"/>
    <property type="project" value="InterPro"/>
</dbReference>
<dbReference type="PANTHER" id="PTHR34876:SF4">
    <property type="entry name" value="1,4-BETA-D-GLUCAN CELLOBIOHYDROLASE C-RELATED"/>
    <property type="match status" value="1"/>
</dbReference>
<keyword evidence="1" id="KW-0732">Signal</keyword>
<gene>
    <name evidence="11" type="ORF">PGLA1383_LOCUS35744</name>
    <name evidence="12" type="ORF">PGLA2088_LOCUS47856</name>
</gene>
<evidence type="ECO:0000256" key="8">
    <source>
        <dbReference type="PROSITE-ProRule" id="PRU10057"/>
    </source>
</evidence>